<accession>W0AA40</accession>
<dbReference type="eggNOG" id="COG3011">
    <property type="taxonomic scope" value="Bacteria"/>
</dbReference>
<evidence type="ECO:0000313" key="2">
    <source>
        <dbReference type="Proteomes" id="UP000018851"/>
    </source>
</evidence>
<dbReference type="Proteomes" id="UP000018851">
    <property type="component" value="Chromosome"/>
</dbReference>
<dbReference type="Pfam" id="PF04134">
    <property type="entry name" value="DCC1-like"/>
    <property type="match status" value="1"/>
</dbReference>
<dbReference type="PATRIC" id="fig|1123269.5.peg.1593"/>
<name>W0AA40_9SPHN</name>
<evidence type="ECO:0000313" key="1">
    <source>
        <dbReference type="EMBL" id="AHE53352.1"/>
    </source>
</evidence>
<evidence type="ECO:0008006" key="3">
    <source>
        <dbReference type="Google" id="ProtNLM"/>
    </source>
</evidence>
<dbReference type="GO" id="GO:0015035">
    <property type="term" value="F:protein-disulfide reductase activity"/>
    <property type="evidence" value="ECO:0007669"/>
    <property type="project" value="InterPro"/>
</dbReference>
<dbReference type="KEGG" id="ssan:NX02_08140"/>
<proteinExistence type="predicted"/>
<gene>
    <name evidence="1" type="ORF">NX02_08140</name>
</gene>
<protein>
    <recommendedName>
        <fullName evidence="3">Thiol-disulfide oxidoreductase</fullName>
    </recommendedName>
</protein>
<sequence length="129" mass="14309">MSRPGIDIVYDGECPFCSAYVKMVRLREAAGPVRLVDARSDDPLVGEMRRRGFDLDQGMGMRIGDDYVHGDQVMQRIAMMSSASGALNRLHAWIFRDARRARLLYPGLRACRNATLRLLGRKPIGAGAG</sequence>
<dbReference type="OrthoDB" id="9785438at2"/>
<dbReference type="RefSeq" id="WP_025291613.1">
    <property type="nucleotide sequence ID" value="NZ_CP006644.1"/>
</dbReference>
<dbReference type="InterPro" id="IPR007263">
    <property type="entry name" value="DCC1-like"/>
</dbReference>
<dbReference type="STRING" id="1123269.NX02_08140"/>
<keyword evidence="2" id="KW-1185">Reference proteome</keyword>
<organism evidence="1 2">
    <name type="scientific">Sphingomonas sanxanigenens DSM 19645 = NX02</name>
    <dbReference type="NCBI Taxonomy" id="1123269"/>
    <lineage>
        <taxon>Bacteria</taxon>
        <taxon>Pseudomonadati</taxon>
        <taxon>Pseudomonadota</taxon>
        <taxon>Alphaproteobacteria</taxon>
        <taxon>Sphingomonadales</taxon>
        <taxon>Sphingomonadaceae</taxon>
        <taxon>Sphingomonas</taxon>
    </lineage>
</organism>
<dbReference type="EMBL" id="CP006644">
    <property type="protein sequence ID" value="AHE53352.1"/>
    <property type="molecule type" value="Genomic_DNA"/>
</dbReference>
<reference evidence="1 2" key="1">
    <citation type="submission" date="2013-07" db="EMBL/GenBank/DDBJ databases">
        <title>Completed genome of Sphingomonas sanxanigenens NX02.</title>
        <authorList>
            <person name="Ma T."/>
            <person name="Huang H."/>
            <person name="Wu M."/>
            <person name="Li X."/>
            <person name="Li G."/>
        </authorList>
    </citation>
    <scope>NUCLEOTIDE SEQUENCE [LARGE SCALE GENOMIC DNA]</scope>
    <source>
        <strain evidence="1 2">NX02</strain>
    </source>
</reference>
<dbReference type="HOGENOM" id="CLU_137220_0_0_5"/>
<dbReference type="AlphaFoldDB" id="W0AA40"/>